<organism evidence="1 2">
    <name type="scientific">Deinococcus radiotolerans</name>
    <dbReference type="NCBI Taxonomy" id="1309407"/>
    <lineage>
        <taxon>Bacteria</taxon>
        <taxon>Thermotogati</taxon>
        <taxon>Deinococcota</taxon>
        <taxon>Deinococci</taxon>
        <taxon>Deinococcales</taxon>
        <taxon>Deinococcaceae</taxon>
        <taxon>Deinococcus</taxon>
    </lineage>
</organism>
<dbReference type="EMBL" id="BMPE01000021">
    <property type="protein sequence ID" value="GGL15476.1"/>
    <property type="molecule type" value="Genomic_DNA"/>
</dbReference>
<evidence type="ECO:0000313" key="2">
    <source>
        <dbReference type="Proteomes" id="UP000604341"/>
    </source>
</evidence>
<gene>
    <name evidence="1" type="ORF">GCM10010844_37910</name>
</gene>
<dbReference type="RefSeq" id="WP_189070551.1">
    <property type="nucleotide sequence ID" value="NZ_BMPE01000021.1"/>
</dbReference>
<name>A0ABQ2FQ31_9DEIO</name>
<reference evidence="2" key="1">
    <citation type="journal article" date="2019" name="Int. J. Syst. Evol. Microbiol.">
        <title>The Global Catalogue of Microorganisms (GCM) 10K type strain sequencing project: providing services to taxonomists for standard genome sequencing and annotation.</title>
        <authorList>
            <consortium name="The Broad Institute Genomics Platform"/>
            <consortium name="The Broad Institute Genome Sequencing Center for Infectious Disease"/>
            <person name="Wu L."/>
            <person name="Ma J."/>
        </authorList>
    </citation>
    <scope>NUCLEOTIDE SEQUENCE [LARGE SCALE GENOMIC DNA]</scope>
    <source>
        <strain evidence="2">JCM 19173</strain>
    </source>
</reference>
<accession>A0ABQ2FQ31</accession>
<keyword evidence="2" id="KW-1185">Reference proteome</keyword>
<proteinExistence type="predicted"/>
<protein>
    <recommendedName>
        <fullName evidence="3">MmcB family DNA repair protein</fullName>
    </recommendedName>
</protein>
<comment type="caution">
    <text evidence="1">The sequence shown here is derived from an EMBL/GenBank/DDBJ whole genome shotgun (WGS) entry which is preliminary data.</text>
</comment>
<dbReference type="Proteomes" id="UP000604341">
    <property type="component" value="Unassembled WGS sequence"/>
</dbReference>
<evidence type="ECO:0008006" key="3">
    <source>
        <dbReference type="Google" id="ProtNLM"/>
    </source>
</evidence>
<evidence type="ECO:0000313" key="1">
    <source>
        <dbReference type="EMBL" id="GGL15476.1"/>
    </source>
</evidence>
<sequence>MTAPLLESPVTWTHAQLVELARQWLYRQDCSYVFTEYGALTEKPDALGYFGPQATILIECKVSRADFRADAKKRWRKEPATGLGRWRYYLAPRGLLRPEDLPERWGLLEVLPTGTIKCVHGLRVHGRGLDDAWRARLQADAGQLDGENPWHVKRRQLLEWRAQVAAMEFEERYAAGELAIMHSALRRLALKNCMGILKTSEYSRVAWREETWVDDAWRPVPGSGVPFSEAAARDSSG</sequence>